<accession>A0A8J7LU22</accession>
<evidence type="ECO:0000313" key="5">
    <source>
        <dbReference type="Proteomes" id="UP000610931"/>
    </source>
</evidence>
<keyword evidence="5" id="KW-1185">Reference proteome</keyword>
<gene>
    <name evidence="4" type="ORF">JF259_15025</name>
</gene>
<dbReference type="NCBIfam" id="NF038128">
    <property type="entry name" value="choice_anch_J"/>
    <property type="match status" value="1"/>
</dbReference>
<keyword evidence="1" id="KW-0732">Signal</keyword>
<protein>
    <submittedName>
        <fullName evidence="4">Choice-of-anchor J domain-containing protein</fullName>
    </submittedName>
</protein>
<dbReference type="Pfam" id="PF18962">
    <property type="entry name" value="Por_Secre_tail"/>
    <property type="match status" value="1"/>
</dbReference>
<dbReference type="AlphaFoldDB" id="A0A8J7LU22"/>
<feature type="domain" description="Secretion system C-terminal sorting" evidence="3">
    <location>
        <begin position="212"/>
        <end position="277"/>
    </location>
</feature>
<dbReference type="Proteomes" id="UP000610931">
    <property type="component" value="Unassembled WGS sequence"/>
</dbReference>
<proteinExistence type="predicted"/>
<feature type="domain" description="Cleaved adhesin" evidence="2">
    <location>
        <begin position="28"/>
        <end position="192"/>
    </location>
</feature>
<name>A0A8J7LU22_9FLAO</name>
<dbReference type="NCBIfam" id="TIGR04183">
    <property type="entry name" value="Por_Secre_tail"/>
    <property type="match status" value="1"/>
</dbReference>
<dbReference type="Pfam" id="PF07675">
    <property type="entry name" value="Cleaved_Adhesin"/>
    <property type="match status" value="1"/>
</dbReference>
<evidence type="ECO:0000259" key="2">
    <source>
        <dbReference type="Pfam" id="PF07675"/>
    </source>
</evidence>
<evidence type="ECO:0000256" key="1">
    <source>
        <dbReference type="ARBA" id="ARBA00022729"/>
    </source>
</evidence>
<organism evidence="4 5">
    <name type="scientific">Snuella sedimenti</name>
    <dbReference type="NCBI Taxonomy" id="2798802"/>
    <lineage>
        <taxon>Bacteria</taxon>
        <taxon>Pseudomonadati</taxon>
        <taxon>Bacteroidota</taxon>
        <taxon>Flavobacteriia</taxon>
        <taxon>Flavobacteriales</taxon>
        <taxon>Flavobacteriaceae</taxon>
        <taxon>Snuella</taxon>
    </lineage>
</organism>
<dbReference type="EMBL" id="JAELVQ010000026">
    <property type="protein sequence ID" value="MBJ6369405.1"/>
    <property type="molecule type" value="Genomic_DNA"/>
</dbReference>
<reference evidence="4" key="1">
    <citation type="submission" date="2020-12" db="EMBL/GenBank/DDBJ databases">
        <title>Snuella sp. nov., isolated from sediment in Incheon.</title>
        <authorList>
            <person name="Kim W."/>
        </authorList>
    </citation>
    <scope>NUCLEOTIDE SEQUENCE</scope>
    <source>
        <strain evidence="4">CAU 1569</strain>
    </source>
</reference>
<dbReference type="InterPro" id="IPR011628">
    <property type="entry name" value="Cleaved_adhesin"/>
</dbReference>
<dbReference type="RefSeq" id="WP_199116485.1">
    <property type="nucleotide sequence ID" value="NZ_JAELVQ010000026.1"/>
</dbReference>
<evidence type="ECO:0000259" key="3">
    <source>
        <dbReference type="Pfam" id="PF18962"/>
    </source>
</evidence>
<evidence type="ECO:0000313" key="4">
    <source>
        <dbReference type="EMBL" id="MBJ6369405.1"/>
    </source>
</evidence>
<dbReference type="Gene3D" id="2.60.120.200">
    <property type="match status" value="1"/>
</dbReference>
<sequence length="280" mass="31409">MKKLLLLVSLICIINQIRSQTCDNTLPVTENFDDSSVIGVCWNVLDQDGDGNNWYWREYGSSYGGYKCLTSRSWSSSQGNLNPDNWVYSYGIDLNAFSTDDTIEVTWKIRAENASFAHEYYTMYAATGNSISDFEASPVKISEYADEVGAAGVFATRSLNVSALAGNTVYLAFRHENISGSQFLLNLDDVSISTSLLGIDDLEKNNFTHTYNPIDKTLTLNSNGLPLNSLQVFNTLGQQVISQKLDYTEEIINLSYLTKGIYICMVEIENLKRTFKFIKQ</sequence>
<comment type="caution">
    <text evidence="4">The sequence shown here is derived from an EMBL/GenBank/DDBJ whole genome shotgun (WGS) entry which is preliminary data.</text>
</comment>
<dbReference type="InterPro" id="IPR026444">
    <property type="entry name" value="Secre_tail"/>
</dbReference>